<dbReference type="Proteomes" id="UP000794436">
    <property type="component" value="Unassembled WGS sequence"/>
</dbReference>
<dbReference type="EMBL" id="SPLM01000114">
    <property type="protein sequence ID" value="TMW57778.1"/>
    <property type="molecule type" value="Genomic_DNA"/>
</dbReference>
<reference evidence="5" key="1">
    <citation type="submission" date="2019-03" db="EMBL/GenBank/DDBJ databases">
        <title>Long read genome sequence of the mycoparasitic Pythium oligandrum ATCC 38472 isolated from sugarbeet rhizosphere.</title>
        <authorList>
            <person name="Gaulin E."/>
        </authorList>
    </citation>
    <scope>NUCLEOTIDE SEQUENCE</scope>
    <source>
        <strain evidence="5">ATCC 38472_TT</strain>
    </source>
</reference>
<dbReference type="OrthoDB" id="10261079at2759"/>
<comment type="caution">
    <text evidence="5">The sequence shown here is derived from an EMBL/GenBank/DDBJ whole genome shotgun (WGS) entry which is preliminary data.</text>
</comment>
<dbReference type="AlphaFoldDB" id="A0A8K1FGH1"/>
<feature type="domain" description="CHORD" evidence="4">
    <location>
        <begin position="273"/>
        <end position="333"/>
    </location>
</feature>
<evidence type="ECO:0000256" key="1">
    <source>
        <dbReference type="ARBA" id="ARBA00022723"/>
    </source>
</evidence>
<keyword evidence="6" id="KW-1185">Reference proteome</keyword>
<accession>A0A8K1FGH1</accession>
<dbReference type="InterPro" id="IPR039790">
    <property type="entry name" value="CHRD1"/>
</dbReference>
<organism evidence="5 6">
    <name type="scientific">Pythium oligandrum</name>
    <name type="common">Mycoparasitic fungus</name>
    <dbReference type="NCBI Taxonomy" id="41045"/>
    <lineage>
        <taxon>Eukaryota</taxon>
        <taxon>Sar</taxon>
        <taxon>Stramenopiles</taxon>
        <taxon>Oomycota</taxon>
        <taxon>Peronosporomycetes</taxon>
        <taxon>Pythiales</taxon>
        <taxon>Pythiaceae</taxon>
        <taxon>Pythium</taxon>
    </lineage>
</organism>
<evidence type="ECO:0000256" key="2">
    <source>
        <dbReference type="ARBA" id="ARBA00022737"/>
    </source>
</evidence>
<evidence type="ECO:0000313" key="6">
    <source>
        <dbReference type="Proteomes" id="UP000794436"/>
    </source>
</evidence>
<dbReference type="InterPro" id="IPR007051">
    <property type="entry name" value="CHORD_dom"/>
</dbReference>
<evidence type="ECO:0000256" key="3">
    <source>
        <dbReference type="ARBA" id="ARBA00022833"/>
    </source>
</evidence>
<dbReference type="PANTHER" id="PTHR46983:SF3">
    <property type="entry name" value="CHPADIPLOID STATE MAINTENANCE PROTEIN CHPA"/>
    <property type="match status" value="1"/>
</dbReference>
<evidence type="ECO:0000259" key="4">
    <source>
        <dbReference type="PROSITE" id="PS51401"/>
    </source>
</evidence>
<dbReference type="GO" id="GO:0046872">
    <property type="term" value="F:metal ion binding"/>
    <property type="evidence" value="ECO:0007669"/>
    <property type="project" value="UniProtKB-KW"/>
</dbReference>
<dbReference type="Gene3D" id="4.10.1130.20">
    <property type="match status" value="2"/>
</dbReference>
<evidence type="ECO:0000313" key="5">
    <source>
        <dbReference type="EMBL" id="TMW57778.1"/>
    </source>
</evidence>
<sequence>MTHQSSAQELIKRTAMTTPAKIEGAVPKKVYMHYEEGAEELHVTLKMTLPSKWAGHTVDYLKAFFVDHYNTKKPDNKLEASEYHLEKKNHNVLYGDDLLHTAVEKYEDIFLKAGPSTTRPPKPEAAKAVAVNKNLLQCKNYGCRAKYDEADNHDQACRHHMKPPLFHDTKKGWQCCSSKMVYDWDDFEKIEPCAVGRHSTVEPSAQFAASPTVALAESAGAASAASSSAPPAPVLKSIDDYNQKNPNAVTAVSAATEEKVSTAAGRTDGKARCVNFGCQKEYVVAENHEQACTHHTGPPVFHDAGKYWSCCPKAVKYDFEDFLKVPGCATAAHNDVKK</sequence>
<name>A0A8K1FGH1_PYTOL</name>
<proteinExistence type="predicted"/>
<keyword evidence="3" id="KW-0862">Zinc</keyword>
<feature type="domain" description="CHORD" evidence="4">
    <location>
        <begin position="138"/>
        <end position="198"/>
    </location>
</feature>
<dbReference type="PANTHER" id="PTHR46983">
    <property type="entry name" value="CYSTEINE AND HISTIDINE-RICH DOMAIN-CONTAINING PROTEIN 1"/>
    <property type="match status" value="1"/>
</dbReference>
<dbReference type="PROSITE" id="PS51401">
    <property type="entry name" value="CHORD"/>
    <property type="match status" value="2"/>
</dbReference>
<keyword evidence="2" id="KW-0677">Repeat</keyword>
<keyword evidence="1" id="KW-0479">Metal-binding</keyword>
<dbReference type="Pfam" id="PF04968">
    <property type="entry name" value="CHORD"/>
    <property type="match status" value="2"/>
</dbReference>
<gene>
    <name evidence="5" type="ORF">Poli38472_014381</name>
</gene>
<protein>
    <recommendedName>
        <fullName evidence="4">CHORD domain-containing protein</fullName>
    </recommendedName>
</protein>